<feature type="transmembrane region" description="Helical" evidence="1">
    <location>
        <begin position="37"/>
        <end position="57"/>
    </location>
</feature>
<evidence type="ECO:0000313" key="3">
    <source>
        <dbReference type="Proteomes" id="UP001055732"/>
    </source>
</evidence>
<evidence type="ECO:0000256" key="1">
    <source>
        <dbReference type="SAM" id="Phobius"/>
    </source>
</evidence>
<evidence type="ECO:0000313" key="2">
    <source>
        <dbReference type="EMBL" id="USS39818.1"/>
    </source>
</evidence>
<organism evidence="2 3">
    <name type="scientific">Thermococcus aggregans</name>
    <dbReference type="NCBI Taxonomy" id="110163"/>
    <lineage>
        <taxon>Archaea</taxon>
        <taxon>Methanobacteriati</taxon>
        <taxon>Methanobacteriota</taxon>
        <taxon>Thermococci</taxon>
        <taxon>Thermococcales</taxon>
        <taxon>Thermococcaceae</taxon>
        <taxon>Thermococcus</taxon>
    </lineage>
</organism>
<keyword evidence="1" id="KW-1133">Transmembrane helix</keyword>
<accession>A0A9E7SM42</accession>
<name>A0A9E7SM42_THEAG</name>
<reference evidence="2" key="2">
    <citation type="submission" date="2022-06" db="EMBL/GenBank/DDBJ databases">
        <authorList>
            <person name="Park Y.-J."/>
        </authorList>
    </citation>
    <scope>NUCLEOTIDE SEQUENCE</scope>
    <source>
        <strain evidence="2">TY</strain>
    </source>
</reference>
<dbReference type="Proteomes" id="UP001055732">
    <property type="component" value="Chromosome"/>
</dbReference>
<keyword evidence="1" id="KW-0812">Transmembrane</keyword>
<keyword evidence="3" id="KW-1185">Reference proteome</keyword>
<sequence>MLYEEKRFSKFMLLVTLPGFIGLSAGLWATYVEGEGFEIMLTIFVPLLLILIDLMAFRIEIDENEIRLRGTIGFIVRKTIRIDEIISFEVKMGWVDCWAPIRFNFPAKGCIVIHRRGWDVAFTTDNPEEIAMILTTLGVPREA</sequence>
<dbReference type="RefSeq" id="WP_253303775.1">
    <property type="nucleotide sequence ID" value="NZ_CP099582.1"/>
</dbReference>
<gene>
    <name evidence="2" type="ORF">NF865_05385</name>
</gene>
<dbReference type="KEGG" id="tagg:NF865_05385"/>
<keyword evidence="1" id="KW-0472">Membrane</keyword>
<evidence type="ECO:0008006" key="4">
    <source>
        <dbReference type="Google" id="ProtNLM"/>
    </source>
</evidence>
<reference evidence="2" key="1">
    <citation type="journal article" date="1998" name="Int. J. Syst. Bacteriol. 48 Pt">
        <title>Thermococcus guaymasensis sp. nov. and Thermococcus aggregans sp. nov., two novel thermophilic archaea isolated from the Guaymas Basin hydrothermal vent site.</title>
        <authorList>
            <person name="Canganella F."/>
            <person name="Jones W.J."/>
            <person name="Gambacorta A."/>
            <person name="Antranikian G."/>
        </authorList>
    </citation>
    <scope>NUCLEOTIDE SEQUENCE</scope>
    <source>
        <strain evidence="2">TY</strain>
    </source>
</reference>
<protein>
    <recommendedName>
        <fullName evidence="4">PH domain-containing protein</fullName>
    </recommendedName>
</protein>
<dbReference type="AlphaFoldDB" id="A0A9E7SM42"/>
<dbReference type="EMBL" id="CP099582">
    <property type="protein sequence ID" value="USS39818.1"/>
    <property type="molecule type" value="Genomic_DNA"/>
</dbReference>
<proteinExistence type="predicted"/>
<feature type="transmembrane region" description="Helical" evidence="1">
    <location>
        <begin position="12"/>
        <end position="31"/>
    </location>
</feature>